<dbReference type="NCBIfam" id="NF046101">
    <property type="entry name" value="PA3496_fam"/>
    <property type="match status" value="1"/>
</dbReference>
<reference evidence="1" key="2">
    <citation type="submission" date="2020-09" db="EMBL/GenBank/DDBJ databases">
        <authorList>
            <person name="Sun Q."/>
            <person name="Ohkuma M."/>
        </authorList>
    </citation>
    <scope>NUCLEOTIDE SEQUENCE</scope>
    <source>
        <strain evidence="1">JCM 13919</strain>
    </source>
</reference>
<dbReference type="EMBL" id="BMOB01000002">
    <property type="protein sequence ID" value="GGI80675.1"/>
    <property type="molecule type" value="Genomic_DNA"/>
</dbReference>
<dbReference type="InterPro" id="IPR058059">
    <property type="entry name" value="PA3496-like"/>
</dbReference>
<keyword evidence="2" id="KW-1185">Reference proteome</keyword>
<evidence type="ECO:0000313" key="2">
    <source>
        <dbReference type="Proteomes" id="UP000630149"/>
    </source>
</evidence>
<evidence type="ECO:0000313" key="1">
    <source>
        <dbReference type="EMBL" id="GGI80675.1"/>
    </source>
</evidence>
<protein>
    <submittedName>
        <fullName evidence="1">Uncharacterized protein</fullName>
    </submittedName>
</protein>
<reference evidence="1" key="1">
    <citation type="journal article" date="2014" name="Int. J. Syst. Evol. Microbiol.">
        <title>Complete genome sequence of Corynebacterium casei LMG S-19264T (=DSM 44701T), isolated from a smear-ripened cheese.</title>
        <authorList>
            <consortium name="US DOE Joint Genome Institute (JGI-PGF)"/>
            <person name="Walter F."/>
            <person name="Albersmeier A."/>
            <person name="Kalinowski J."/>
            <person name="Ruckert C."/>
        </authorList>
    </citation>
    <scope>NUCLEOTIDE SEQUENCE</scope>
    <source>
        <strain evidence="1">JCM 13919</strain>
    </source>
</reference>
<comment type="caution">
    <text evidence="1">The sequence shown here is derived from an EMBL/GenBank/DDBJ whole genome shotgun (WGS) entry which is preliminary data.</text>
</comment>
<dbReference type="RefSeq" id="WP_131775836.1">
    <property type="nucleotide sequence ID" value="NZ_BMOB01000002.1"/>
</dbReference>
<dbReference type="AlphaFoldDB" id="A0A917JRU9"/>
<accession>A0A917JRU9</accession>
<organism evidence="1 2">
    <name type="scientific">Legionella impletisoli</name>
    <dbReference type="NCBI Taxonomy" id="343510"/>
    <lineage>
        <taxon>Bacteria</taxon>
        <taxon>Pseudomonadati</taxon>
        <taxon>Pseudomonadota</taxon>
        <taxon>Gammaproteobacteria</taxon>
        <taxon>Legionellales</taxon>
        <taxon>Legionellaceae</taxon>
        <taxon>Legionella</taxon>
    </lineage>
</organism>
<name>A0A917JRU9_9GAMM</name>
<proteinExistence type="predicted"/>
<dbReference type="Proteomes" id="UP000630149">
    <property type="component" value="Unassembled WGS sequence"/>
</dbReference>
<sequence length="69" mass="8335">MGLHKGFEDSQLVSDLNYDEDLEGLDPIEDSEHKKRVRKMIEERLERKRLKEELEDELDGEFDWDEIDK</sequence>
<gene>
    <name evidence="1" type="ORF">GCM10007966_06490</name>
</gene>